<dbReference type="AlphaFoldDB" id="A0A9W7BW01"/>
<organism evidence="9 10">
    <name type="scientific">Triparma verrucosa</name>
    <dbReference type="NCBI Taxonomy" id="1606542"/>
    <lineage>
        <taxon>Eukaryota</taxon>
        <taxon>Sar</taxon>
        <taxon>Stramenopiles</taxon>
        <taxon>Ochrophyta</taxon>
        <taxon>Bolidophyceae</taxon>
        <taxon>Parmales</taxon>
        <taxon>Triparmaceae</taxon>
        <taxon>Triparma</taxon>
    </lineage>
</organism>
<dbReference type="InterPro" id="IPR014710">
    <property type="entry name" value="RmlC-like_jellyroll"/>
</dbReference>
<comment type="subcellular location">
    <subcellularLocation>
        <location evidence="1">Membrane</location>
        <topology evidence="1">Multi-pass membrane protein</topology>
    </subcellularLocation>
</comment>
<gene>
    <name evidence="9" type="ORF">TrVE_jg9431</name>
</gene>
<name>A0A9W7BW01_9STRA</name>
<comment type="caution">
    <text evidence="9">The sequence shown here is derived from an EMBL/GenBank/DDBJ whole genome shotgun (WGS) entry which is preliminary data.</text>
</comment>
<reference evidence="10" key="1">
    <citation type="journal article" date="2023" name="Commun. Biol.">
        <title>Genome analysis of Parmales, the sister group of diatoms, reveals the evolutionary specialization of diatoms from phago-mixotrophs to photoautotrophs.</title>
        <authorList>
            <person name="Ban H."/>
            <person name="Sato S."/>
            <person name="Yoshikawa S."/>
            <person name="Yamada K."/>
            <person name="Nakamura Y."/>
            <person name="Ichinomiya M."/>
            <person name="Sato N."/>
            <person name="Blanc-Mathieu R."/>
            <person name="Endo H."/>
            <person name="Kuwata A."/>
            <person name="Ogata H."/>
        </authorList>
    </citation>
    <scope>NUCLEOTIDE SEQUENCE [LARGE SCALE GENOMIC DNA]</scope>
    <source>
        <strain evidence="10">NIES 3699</strain>
    </source>
</reference>
<dbReference type="PANTHER" id="PTHR43310">
    <property type="entry name" value="SULFATE TRANSPORTER YBAR-RELATED"/>
    <property type="match status" value="1"/>
</dbReference>
<dbReference type="SUPFAM" id="SSF51206">
    <property type="entry name" value="cAMP-binding domain-like"/>
    <property type="match status" value="1"/>
</dbReference>
<dbReference type="CDD" id="cd00038">
    <property type="entry name" value="CAP_ED"/>
    <property type="match status" value="1"/>
</dbReference>
<feature type="transmembrane region" description="Helical" evidence="6">
    <location>
        <begin position="12"/>
        <end position="35"/>
    </location>
</feature>
<proteinExistence type="predicted"/>
<dbReference type="Pfam" id="PF01740">
    <property type="entry name" value="STAS"/>
    <property type="match status" value="1"/>
</dbReference>
<feature type="transmembrane region" description="Helical" evidence="6">
    <location>
        <begin position="239"/>
        <end position="262"/>
    </location>
</feature>
<evidence type="ECO:0000259" key="7">
    <source>
        <dbReference type="PROSITE" id="PS50042"/>
    </source>
</evidence>
<dbReference type="SUPFAM" id="SSF52091">
    <property type="entry name" value="SpoIIaa-like"/>
    <property type="match status" value="1"/>
</dbReference>
<feature type="domain" description="Cyclic nucleotide-binding" evidence="7">
    <location>
        <begin position="617"/>
        <end position="683"/>
    </location>
</feature>
<dbReference type="GO" id="GO:0016020">
    <property type="term" value="C:membrane"/>
    <property type="evidence" value="ECO:0007669"/>
    <property type="project" value="UniProtKB-SubCell"/>
</dbReference>
<evidence type="ECO:0008006" key="11">
    <source>
        <dbReference type="Google" id="ProtNLM"/>
    </source>
</evidence>
<dbReference type="InterPro" id="IPR002645">
    <property type="entry name" value="STAS_dom"/>
</dbReference>
<feature type="transmembrane region" description="Helical" evidence="6">
    <location>
        <begin position="184"/>
        <end position="203"/>
    </location>
</feature>
<dbReference type="Gene3D" id="3.30.750.24">
    <property type="entry name" value="STAS domain"/>
    <property type="match status" value="1"/>
</dbReference>
<evidence type="ECO:0000256" key="6">
    <source>
        <dbReference type="SAM" id="Phobius"/>
    </source>
</evidence>
<dbReference type="InterPro" id="IPR052706">
    <property type="entry name" value="Membrane-Transporter-like"/>
</dbReference>
<evidence type="ECO:0000256" key="2">
    <source>
        <dbReference type="ARBA" id="ARBA00022692"/>
    </source>
</evidence>
<dbReference type="Pfam" id="PF00916">
    <property type="entry name" value="Sulfate_transp"/>
    <property type="match status" value="1"/>
</dbReference>
<evidence type="ECO:0000313" key="9">
    <source>
        <dbReference type="EMBL" id="GMH97617.1"/>
    </source>
</evidence>
<dbReference type="Gene3D" id="2.60.120.10">
    <property type="entry name" value="Jelly Rolls"/>
    <property type="match status" value="1"/>
</dbReference>
<protein>
    <recommendedName>
        <fullName evidence="11">Sulfate transporter</fullName>
    </recommendedName>
</protein>
<keyword evidence="2 6" id="KW-0812">Transmembrane</keyword>
<evidence type="ECO:0000256" key="1">
    <source>
        <dbReference type="ARBA" id="ARBA00004141"/>
    </source>
</evidence>
<feature type="transmembrane region" description="Helical" evidence="6">
    <location>
        <begin position="215"/>
        <end position="233"/>
    </location>
</feature>
<dbReference type="InterPro" id="IPR018490">
    <property type="entry name" value="cNMP-bd_dom_sf"/>
</dbReference>
<feature type="region of interest" description="Disordered" evidence="5">
    <location>
        <begin position="594"/>
        <end position="615"/>
    </location>
</feature>
<dbReference type="PROSITE" id="PS50042">
    <property type="entry name" value="CNMP_BINDING_3"/>
    <property type="match status" value="1"/>
</dbReference>
<keyword evidence="4 6" id="KW-0472">Membrane</keyword>
<feature type="region of interest" description="Disordered" evidence="5">
    <location>
        <begin position="385"/>
        <end position="413"/>
    </location>
</feature>
<dbReference type="Proteomes" id="UP001165160">
    <property type="component" value="Unassembled WGS sequence"/>
</dbReference>
<feature type="transmembrane region" description="Helical" evidence="6">
    <location>
        <begin position="274"/>
        <end position="302"/>
    </location>
</feature>
<evidence type="ECO:0000313" key="10">
    <source>
        <dbReference type="Proteomes" id="UP001165160"/>
    </source>
</evidence>
<feature type="compositionally biased region" description="Basic residues" evidence="5">
    <location>
        <begin position="399"/>
        <end position="410"/>
    </location>
</feature>
<evidence type="ECO:0000259" key="8">
    <source>
        <dbReference type="PROSITE" id="PS50801"/>
    </source>
</evidence>
<accession>A0A9W7BW01</accession>
<evidence type="ECO:0000256" key="3">
    <source>
        <dbReference type="ARBA" id="ARBA00022989"/>
    </source>
</evidence>
<dbReference type="PROSITE" id="PS50801">
    <property type="entry name" value="STAS"/>
    <property type="match status" value="1"/>
</dbReference>
<dbReference type="InterPro" id="IPR000595">
    <property type="entry name" value="cNMP-bd_dom"/>
</dbReference>
<feature type="transmembrane region" description="Helical" evidence="6">
    <location>
        <begin position="81"/>
        <end position="101"/>
    </location>
</feature>
<evidence type="ECO:0000256" key="4">
    <source>
        <dbReference type="ARBA" id="ARBA00023136"/>
    </source>
</evidence>
<feature type="domain" description="STAS" evidence="8">
    <location>
        <begin position="345"/>
        <end position="506"/>
    </location>
</feature>
<evidence type="ECO:0000256" key="5">
    <source>
        <dbReference type="SAM" id="MobiDB-lite"/>
    </source>
</evidence>
<dbReference type="InterPro" id="IPR036513">
    <property type="entry name" value="STAS_dom_sf"/>
</dbReference>
<dbReference type="EMBL" id="BRXX01000204">
    <property type="protein sequence ID" value="GMH97617.1"/>
    <property type="molecule type" value="Genomic_DNA"/>
</dbReference>
<dbReference type="InterPro" id="IPR011547">
    <property type="entry name" value="SLC26A/SulP_dom"/>
</dbReference>
<sequence>MFSRLRLSRYCAYVPIPVVGGYLGFIGYFCMQAGVAMCVGVGMSTVESWKVLGEGSNLLLALPGITSALLLLYTSRLHSHYLPHVMCLIPLLFYLMIYGIYGDECISKGRDIGLIGTKHSSPPSSTEIIQYLNPHNVDWSILPSLLPTCAGMIVVVSFSSTLDVTAISIDIGSPLDTDKELETVGISNILSGLTGGFTGSYIFSQTIFQYRTKEWSRWVGIVVAASESVVFMMDEDVLSYSPLFFFGATLIFIGLDLLIEWLHEIREKLLPQEYLILLATFVSIQIVGIDAGVGVGLIFSIIDHAATTSNQDSKHHVRKIERRSRKVRSLESWKSVQAIAYNGQVATFELRGVLYFGNSIQLLRMLFESIGIDSQKAFDFKELMKSPGRATPQDPRDHGIKRRGSLKRRGSGPSRKIFPRFIVLDYHNVQTVDASAAKTFRQFVDTANKHDVIVCGAGFTPRVEKFLRVSNVLAPHAPASALPPLLSESSRKLLSFKSVSKALEFCEEQLINSNSSSLTSLSPAAAHIRNASLNSVSPAKADEPYPLLTLINVLLGNRSARSSPSQTSADDPAAPIFNKYHDLIRLQNGEYLFQQSTPPSDDDDDVDDRVSVESYSSDDSDTFFFLLEGHVTAYITGEKPTHLERGSVIGYVDFLLQRPRSFNAVVEGRAMLAKLTRAQMSELSEEHPALYVKVERCVLRSSVLELANHDEC</sequence>
<dbReference type="PANTHER" id="PTHR43310:SF2">
    <property type="entry name" value="SLC26A_SULP TRANSPORTER DOMAIN-CONTAINING PROTEIN"/>
    <property type="match status" value="1"/>
</dbReference>
<keyword evidence="10" id="KW-1185">Reference proteome</keyword>
<keyword evidence="3 6" id="KW-1133">Transmembrane helix</keyword>